<evidence type="ECO:0000256" key="2">
    <source>
        <dbReference type="SAM" id="MobiDB-lite"/>
    </source>
</evidence>
<dbReference type="SMART" id="SM00268">
    <property type="entry name" value="ACTIN"/>
    <property type="match status" value="1"/>
</dbReference>
<dbReference type="Proteomes" id="UP001355207">
    <property type="component" value="Chromosome 6"/>
</dbReference>
<accession>A0AAX4JXZ2</accession>
<organism evidence="3 4">
    <name type="scientific">Kwoniella dendrophila CBS 6074</name>
    <dbReference type="NCBI Taxonomy" id="1295534"/>
    <lineage>
        <taxon>Eukaryota</taxon>
        <taxon>Fungi</taxon>
        <taxon>Dikarya</taxon>
        <taxon>Basidiomycota</taxon>
        <taxon>Agaricomycotina</taxon>
        <taxon>Tremellomycetes</taxon>
        <taxon>Tremellales</taxon>
        <taxon>Cryptococcaceae</taxon>
        <taxon>Kwoniella</taxon>
    </lineage>
</organism>
<evidence type="ECO:0008006" key="5">
    <source>
        <dbReference type="Google" id="ProtNLM"/>
    </source>
</evidence>
<dbReference type="Gene3D" id="3.30.420.40">
    <property type="match status" value="2"/>
</dbReference>
<feature type="compositionally biased region" description="Low complexity" evidence="2">
    <location>
        <begin position="43"/>
        <end position="60"/>
    </location>
</feature>
<evidence type="ECO:0000313" key="3">
    <source>
        <dbReference type="EMBL" id="WWC90112.1"/>
    </source>
</evidence>
<evidence type="ECO:0000313" key="4">
    <source>
        <dbReference type="Proteomes" id="UP001355207"/>
    </source>
</evidence>
<dbReference type="Gene3D" id="3.90.640.10">
    <property type="entry name" value="Actin, Chain A, domain 4"/>
    <property type="match status" value="1"/>
</dbReference>
<dbReference type="CDD" id="cd10206">
    <property type="entry name" value="ASKHA_NBD_Arp8-like"/>
    <property type="match status" value="1"/>
</dbReference>
<protein>
    <recommendedName>
        <fullName evidence="5">Actin-related protein 8</fullName>
    </recommendedName>
</protein>
<dbReference type="Pfam" id="PF00022">
    <property type="entry name" value="Actin"/>
    <property type="match status" value="1"/>
</dbReference>
<dbReference type="SUPFAM" id="SSF53067">
    <property type="entry name" value="Actin-like ATPase domain"/>
    <property type="match status" value="2"/>
</dbReference>
<dbReference type="InterPro" id="IPR004000">
    <property type="entry name" value="Actin"/>
</dbReference>
<feature type="compositionally biased region" description="Low complexity" evidence="2">
    <location>
        <begin position="627"/>
        <end position="655"/>
    </location>
</feature>
<gene>
    <name evidence="3" type="ORF">L201_005045</name>
</gene>
<comment type="similarity">
    <text evidence="1">Belongs to the actin family.</text>
</comment>
<dbReference type="InterPro" id="IPR043129">
    <property type="entry name" value="ATPase_NBD"/>
</dbReference>
<name>A0AAX4JXZ2_9TREE</name>
<feature type="region of interest" description="Disordered" evidence="2">
    <location>
        <begin position="175"/>
        <end position="238"/>
    </location>
</feature>
<dbReference type="FunFam" id="3.30.420.40:FF:000286">
    <property type="entry name" value="Actin-related protein 8"/>
    <property type="match status" value="1"/>
</dbReference>
<feature type="region of interest" description="Disordered" evidence="2">
    <location>
        <begin position="596"/>
        <end position="665"/>
    </location>
</feature>
<dbReference type="RefSeq" id="XP_066076875.1">
    <property type="nucleotide sequence ID" value="XM_066220778.1"/>
</dbReference>
<evidence type="ECO:0000256" key="1">
    <source>
        <dbReference type="RuleBase" id="RU000487"/>
    </source>
</evidence>
<feature type="region of interest" description="Disordered" evidence="2">
    <location>
        <begin position="1"/>
        <end position="61"/>
    </location>
</feature>
<dbReference type="GeneID" id="91095715"/>
<keyword evidence="4" id="KW-1185">Reference proteome</keyword>
<feature type="compositionally biased region" description="Polar residues" evidence="2">
    <location>
        <begin position="596"/>
        <end position="610"/>
    </location>
</feature>
<proteinExistence type="inferred from homology"/>
<dbReference type="EMBL" id="CP144103">
    <property type="protein sequence ID" value="WWC90112.1"/>
    <property type="molecule type" value="Genomic_DNA"/>
</dbReference>
<reference evidence="3 4" key="1">
    <citation type="submission" date="2024-01" db="EMBL/GenBank/DDBJ databases">
        <title>Comparative genomics of Cryptococcus and Kwoniella reveals pathogenesis evolution and contrasting modes of karyotype evolution via chromosome fusion or intercentromeric recombination.</title>
        <authorList>
            <person name="Coelho M.A."/>
            <person name="David-Palma M."/>
            <person name="Shea T."/>
            <person name="Bowers K."/>
            <person name="McGinley-Smith S."/>
            <person name="Mohammad A.W."/>
            <person name="Gnirke A."/>
            <person name="Yurkov A.M."/>
            <person name="Nowrousian M."/>
            <person name="Sun S."/>
            <person name="Cuomo C.A."/>
            <person name="Heitman J."/>
        </authorList>
    </citation>
    <scope>NUCLEOTIDE SEQUENCE [LARGE SCALE GENOMIC DNA]</scope>
    <source>
        <strain evidence="3 4">CBS 6074</strain>
    </source>
</reference>
<dbReference type="AlphaFoldDB" id="A0AAX4JXZ2"/>
<feature type="compositionally biased region" description="Basic and acidic residues" evidence="2">
    <location>
        <begin position="196"/>
        <end position="205"/>
    </location>
</feature>
<dbReference type="PANTHER" id="PTHR11937">
    <property type="entry name" value="ACTIN"/>
    <property type="match status" value="1"/>
</dbReference>
<sequence>METPIKEGSPALAAATASGGQQTPQIPVMEDTPAPSIVEGGETPVAGPSTSTPAPAATAGQLSKRAYTKKSKQKVEGLMAYTSAFVPGMYNIKIPAGDYLQKERNIDVARQMSLAKLKKEKTDLEEEKQKQLAEGLEVAEVNPLNYTLIIHPGSRNLRIGRASDFYPKEIPNCIARPSKAPNRGNDPPVLGSRAKRVAERALERRQNKKRKNGEDTNMLENGSGNGNLMADESDDGEGEWIDSVDTNIGHLREYLRHRLVQERLATDWKEGTRVKATNAKIKPENLPEHNDPYRIDWTESDNRPFYIGTEALRLPEKSGYKVRYPILQRNFNTRDWTSSQLLLDDISTIIQESLRTELDITPKDYHKYSVVFIIPDHGDRNYVQEMTNLFLTTMAFKEIAVHQEAYCAIFSAGMSSACVVDIGAQSTSITFVDEGLLNQDTRIKLNYGGDDITSALVTLLQRSNFPYRELDLAKSQEWIMMDDLKNKICTLEEHLVANTPWDFYVLKTEGLTQKYVFRTYDENILAPLIFFDTRLIDFKEKKGNGSFRFWGTSDDQTTDDLTSSYEEPTGAMKACTAHLLPPPPAAETIQTNRTEITNGESSEQKINGTTPDVKVTKESTPVVQPPTASQTSTTSTSVPEGNNTPVPTVANTTTNESATTLPKPNIVPELSNQQIIAEASKSPLDAAIAASISMAGTENKAKTAANNILLIGGSSALKGLGSFISDRLPPLLRQKGFPVSDVSIVPPPRNLNPRYVSWKGASVMCNLESLSDMWIRKDEWDSIGTRALKDRYLFY</sequence>